<evidence type="ECO:0000313" key="2">
    <source>
        <dbReference type="Proteomes" id="UP000036185"/>
    </source>
</evidence>
<protein>
    <submittedName>
        <fullName evidence="1">Uncharacterized protein</fullName>
    </submittedName>
</protein>
<accession>A0ABN4H2H7</accession>
<organism evidence="1 2">
    <name type="scientific">Corynebacterium ulcerans FRC58</name>
    <dbReference type="NCBI Taxonomy" id="1408268"/>
    <lineage>
        <taxon>Bacteria</taxon>
        <taxon>Bacillati</taxon>
        <taxon>Actinomycetota</taxon>
        <taxon>Actinomycetes</taxon>
        <taxon>Mycobacteriales</taxon>
        <taxon>Corynebacteriaceae</taxon>
        <taxon>Corynebacterium</taxon>
    </lineage>
</organism>
<evidence type="ECO:0000313" key="1">
    <source>
        <dbReference type="EMBL" id="AKN77798.1"/>
    </source>
</evidence>
<dbReference type="EMBL" id="CP011913">
    <property type="protein sequence ID" value="AKN77798.1"/>
    <property type="molecule type" value="Genomic_DNA"/>
</dbReference>
<keyword evidence="2" id="KW-1185">Reference proteome</keyword>
<dbReference type="Proteomes" id="UP000036185">
    <property type="component" value="Chromosome"/>
</dbReference>
<proteinExistence type="predicted"/>
<gene>
    <name evidence="1" type="ORF">CulFRC58_1944</name>
</gene>
<sequence>MWGAWIVEWGWTWWGWLTGHKHVFSLGGGEVSWKLSDNTSSLPKVVLRLENLP</sequence>
<reference evidence="1 2" key="1">
    <citation type="journal article" date="2014" name="Int. J. Syst. Evol. Microbiol.">
        <title>Draft Genome Sequence of Corynebacterium ulcerans FRC58, Isolated from the Bronchitic Aspiration of a Patient in France.</title>
        <authorList>
            <person name="Silva Ado S."/>
            <person name="Barauna R.A."/>
            <person name="de Sa P.C."/>
            <person name="das Gracas D.A."/>
            <person name="Carneiro A.R."/>
            <person name="Thouvenin M."/>
            <person name="Azevedo V."/>
            <person name="Badell E."/>
            <person name="Guiso N."/>
            <person name="da Silva A.L."/>
            <person name="Ramos R.T."/>
        </authorList>
    </citation>
    <scope>NUCLEOTIDE SEQUENCE [LARGE SCALE GENOMIC DNA]</scope>
    <source>
        <strain evidence="1 2">FRC58</strain>
    </source>
</reference>
<name>A0ABN4H2H7_CORUL</name>